<evidence type="ECO:0000256" key="3">
    <source>
        <dbReference type="ARBA" id="ARBA00029447"/>
    </source>
</evidence>
<keyword evidence="7" id="KW-1133">Transmembrane helix</keyword>
<keyword evidence="10" id="KW-1185">Reference proteome</keyword>
<reference evidence="9" key="1">
    <citation type="submission" date="2022-03" db="EMBL/GenBank/DDBJ databases">
        <title>Genomic Encyclopedia of Type Strains, Phase III (KMG-III): the genomes of soil and plant-associated and newly described type strains.</title>
        <authorList>
            <person name="Whitman W."/>
        </authorList>
    </citation>
    <scope>NUCLEOTIDE SEQUENCE</scope>
    <source>
        <strain evidence="9">ANL 6-2</strain>
    </source>
</reference>
<dbReference type="AlphaFoldDB" id="A0AAE3G8N6"/>
<name>A0AAE3G8N6_9GAMM</name>
<proteinExistence type="inferred from homology"/>
<dbReference type="GO" id="GO:0016020">
    <property type="term" value="C:membrane"/>
    <property type="evidence" value="ECO:0007669"/>
    <property type="project" value="UniProtKB-SubCell"/>
</dbReference>
<feature type="transmembrane region" description="Helical" evidence="7">
    <location>
        <begin position="45"/>
        <end position="63"/>
    </location>
</feature>
<dbReference type="SUPFAM" id="SSF58104">
    <property type="entry name" value="Methyl-accepting chemotaxis protein (MCP) signaling domain"/>
    <property type="match status" value="1"/>
</dbReference>
<dbReference type="CDD" id="cd11386">
    <property type="entry name" value="MCP_signal"/>
    <property type="match status" value="1"/>
</dbReference>
<evidence type="ECO:0000256" key="4">
    <source>
        <dbReference type="PROSITE-ProRule" id="PRU00284"/>
    </source>
</evidence>
<dbReference type="PROSITE" id="PS50111">
    <property type="entry name" value="CHEMOTAXIS_TRANSDUC_2"/>
    <property type="match status" value="1"/>
</dbReference>
<dbReference type="GO" id="GO:0007165">
    <property type="term" value="P:signal transduction"/>
    <property type="evidence" value="ECO:0007669"/>
    <property type="project" value="UniProtKB-KW"/>
</dbReference>
<comment type="subcellular location">
    <subcellularLocation>
        <location evidence="1">Membrane</location>
    </subcellularLocation>
</comment>
<evidence type="ECO:0000313" key="9">
    <source>
        <dbReference type="EMBL" id="MCP1676498.1"/>
    </source>
</evidence>
<dbReference type="FunFam" id="1.10.287.950:FF:000001">
    <property type="entry name" value="Methyl-accepting chemotaxis sensory transducer"/>
    <property type="match status" value="1"/>
</dbReference>
<dbReference type="GO" id="GO:0004888">
    <property type="term" value="F:transmembrane signaling receptor activity"/>
    <property type="evidence" value="ECO:0007669"/>
    <property type="project" value="InterPro"/>
</dbReference>
<evidence type="ECO:0000259" key="8">
    <source>
        <dbReference type="PROSITE" id="PS50111"/>
    </source>
</evidence>
<dbReference type="InterPro" id="IPR004089">
    <property type="entry name" value="MCPsignal_dom"/>
</dbReference>
<keyword evidence="2 4" id="KW-0807">Transducer</keyword>
<dbReference type="PRINTS" id="PR00260">
    <property type="entry name" value="CHEMTRNSDUCR"/>
</dbReference>
<feature type="transmembrane region" description="Helical" evidence="7">
    <location>
        <begin position="70"/>
        <end position="88"/>
    </location>
</feature>
<dbReference type="SMART" id="SM00283">
    <property type="entry name" value="MA"/>
    <property type="match status" value="1"/>
</dbReference>
<evidence type="ECO:0000256" key="6">
    <source>
        <dbReference type="SAM" id="MobiDB-lite"/>
    </source>
</evidence>
<dbReference type="RefSeq" id="WP_253482780.1">
    <property type="nucleotide sequence ID" value="NZ_JALJXV010000009.1"/>
</dbReference>
<dbReference type="PANTHER" id="PTHR32089">
    <property type="entry name" value="METHYL-ACCEPTING CHEMOTAXIS PROTEIN MCPB"/>
    <property type="match status" value="1"/>
</dbReference>
<dbReference type="GO" id="GO:0006935">
    <property type="term" value="P:chemotaxis"/>
    <property type="evidence" value="ECO:0007669"/>
    <property type="project" value="InterPro"/>
</dbReference>
<feature type="transmembrane region" description="Helical" evidence="7">
    <location>
        <begin position="94"/>
        <end position="111"/>
    </location>
</feature>
<dbReference type="PANTHER" id="PTHR32089:SF112">
    <property type="entry name" value="LYSOZYME-LIKE PROTEIN-RELATED"/>
    <property type="match status" value="1"/>
</dbReference>
<comment type="caution">
    <text evidence="9">The sequence shown here is derived from an EMBL/GenBank/DDBJ whole genome shotgun (WGS) entry which is preliminary data.</text>
</comment>
<dbReference type="InterPro" id="IPR004090">
    <property type="entry name" value="Chemotax_Me-accpt_rcpt"/>
</dbReference>
<feature type="transmembrane region" description="Helical" evidence="7">
    <location>
        <begin position="118"/>
        <end position="144"/>
    </location>
</feature>
<keyword evidence="5" id="KW-0175">Coiled coil</keyword>
<dbReference type="Gene3D" id="1.10.287.950">
    <property type="entry name" value="Methyl-accepting chemotaxis protein"/>
    <property type="match status" value="1"/>
</dbReference>
<feature type="transmembrane region" description="Helical" evidence="7">
    <location>
        <begin position="21"/>
        <end position="39"/>
    </location>
</feature>
<gene>
    <name evidence="9" type="ORF">J2T57_003659</name>
</gene>
<feature type="domain" description="Methyl-accepting transducer" evidence="8">
    <location>
        <begin position="233"/>
        <end position="469"/>
    </location>
</feature>
<feature type="region of interest" description="Disordered" evidence="6">
    <location>
        <begin position="242"/>
        <end position="261"/>
    </location>
</feature>
<comment type="similarity">
    <text evidence="3">Belongs to the methyl-accepting chemotaxis (MCP) protein family.</text>
</comment>
<evidence type="ECO:0000256" key="1">
    <source>
        <dbReference type="ARBA" id="ARBA00004370"/>
    </source>
</evidence>
<dbReference type="Proteomes" id="UP001205843">
    <property type="component" value="Unassembled WGS sequence"/>
</dbReference>
<keyword evidence="7" id="KW-0812">Transmembrane</keyword>
<sequence>MRAALVDSGHHDLSELYRRGDRLSVVVLWMIAFGSLLLATEHGTWFAWFVAGFPAAAIPTALARLAPGARITRISVGVAYMVLAGLTIHQTQGMLELHFGIFVLLAFLLVYRDWLPIVVAAGVIAVHHLVFHHLQLAGAPVYAFPPGAEMGLGIVLIHAAYVVFETLVLVYLSLTFRRDALQGAELNQIATNLRDGGTVDLQYRFPNPTGSATVGMHTSLEHIQTTLRSVSGVMTRLGELGRHVQRGSEETSESAAEQSTRTTELAAAVTEMSTSIQEVARNTADMAGATEETDQLLGDVRSTVQRANKVIAELAQRLRDSSEQIQRLEDRSQNIGVVVGVIREVTERTNLLALNAAIEAARAGEHGRGFAVVADEVRNLARQTQTSAGEIETLIRQLQEETAQSTATMLDGVRDSSRSADEMQTASGALDEAIERVSRISRTSIEIAAAAEQQSQVADEIDRRLADIDVTAASNRERAKASTRSANEIAKAVTGVTQELQRFRI</sequence>
<dbReference type="Pfam" id="PF00015">
    <property type="entry name" value="MCPsignal"/>
    <property type="match status" value="1"/>
</dbReference>
<feature type="transmembrane region" description="Helical" evidence="7">
    <location>
        <begin position="150"/>
        <end position="172"/>
    </location>
</feature>
<keyword evidence="7" id="KW-0472">Membrane</keyword>
<evidence type="ECO:0000256" key="2">
    <source>
        <dbReference type="ARBA" id="ARBA00023224"/>
    </source>
</evidence>
<accession>A0AAE3G8N6</accession>
<evidence type="ECO:0000256" key="5">
    <source>
        <dbReference type="SAM" id="Coils"/>
    </source>
</evidence>
<organism evidence="9 10">
    <name type="scientific">Natronocella acetinitrilica</name>
    <dbReference type="NCBI Taxonomy" id="414046"/>
    <lineage>
        <taxon>Bacteria</taxon>
        <taxon>Pseudomonadati</taxon>
        <taxon>Pseudomonadota</taxon>
        <taxon>Gammaproteobacteria</taxon>
        <taxon>Chromatiales</taxon>
        <taxon>Ectothiorhodospiraceae</taxon>
        <taxon>Natronocella</taxon>
    </lineage>
</organism>
<protein>
    <submittedName>
        <fullName evidence="9">Methyl-accepting chemotaxis protein</fullName>
    </submittedName>
</protein>
<evidence type="ECO:0000256" key="7">
    <source>
        <dbReference type="SAM" id="Phobius"/>
    </source>
</evidence>
<feature type="coiled-coil region" evidence="5">
    <location>
        <begin position="304"/>
        <end position="331"/>
    </location>
</feature>
<dbReference type="EMBL" id="JALJXV010000009">
    <property type="protein sequence ID" value="MCP1676498.1"/>
    <property type="molecule type" value="Genomic_DNA"/>
</dbReference>
<evidence type="ECO:0000313" key="10">
    <source>
        <dbReference type="Proteomes" id="UP001205843"/>
    </source>
</evidence>